<comment type="caution">
    <text evidence="1">The sequence shown here is derived from an EMBL/GenBank/DDBJ whole genome shotgun (WGS) entry which is preliminary data.</text>
</comment>
<dbReference type="EMBL" id="VKGK01000024">
    <property type="protein sequence ID" value="TRY12960.1"/>
    <property type="molecule type" value="Genomic_DNA"/>
</dbReference>
<proteinExistence type="predicted"/>
<gene>
    <name evidence="1" type="ORF">FN961_17815</name>
</gene>
<accession>A0A553JKI2</accession>
<name>A0A553JKI2_SHEHA</name>
<dbReference type="OrthoDB" id="328972at2"/>
<reference evidence="2" key="1">
    <citation type="submission" date="2019-07" db="EMBL/GenBank/DDBJ databases">
        <title>Shewanella sp. YLB-08 draft genomic sequence.</title>
        <authorList>
            <person name="Yu L."/>
        </authorList>
    </citation>
    <scope>NUCLEOTIDE SEQUENCE [LARGE SCALE GENOMIC DNA]</scope>
    <source>
        <strain evidence="2">JCM 20706</strain>
    </source>
</reference>
<dbReference type="SUPFAM" id="SSF159888">
    <property type="entry name" value="YdhG-like"/>
    <property type="match status" value="1"/>
</dbReference>
<evidence type="ECO:0000313" key="2">
    <source>
        <dbReference type="Proteomes" id="UP000318126"/>
    </source>
</evidence>
<dbReference type="AlphaFoldDB" id="A0A553JKI2"/>
<dbReference type="RefSeq" id="WP_144041534.1">
    <property type="nucleotide sequence ID" value="NZ_BMPL01000021.1"/>
</dbReference>
<protein>
    <submittedName>
        <fullName evidence="1">DUF1801 domain-containing protein</fullName>
    </submittedName>
</protein>
<dbReference type="Proteomes" id="UP000318126">
    <property type="component" value="Unassembled WGS sequence"/>
</dbReference>
<evidence type="ECO:0000313" key="1">
    <source>
        <dbReference type="EMBL" id="TRY12960.1"/>
    </source>
</evidence>
<organism evidence="1 2">
    <name type="scientific">Shewanella hanedai</name>
    <name type="common">Alteromonas hanedai</name>
    <dbReference type="NCBI Taxonomy" id="25"/>
    <lineage>
        <taxon>Bacteria</taxon>
        <taxon>Pseudomonadati</taxon>
        <taxon>Pseudomonadota</taxon>
        <taxon>Gammaproteobacteria</taxon>
        <taxon>Alteromonadales</taxon>
        <taxon>Shewanellaceae</taxon>
        <taxon>Shewanella</taxon>
    </lineage>
</organism>
<keyword evidence="2" id="KW-1185">Reference proteome</keyword>
<sequence length="134" mass="15644">MRQDVEDKYAQYPEHVKLVLLDVRTLIFDLADEHQLGEVEENLKWGQLSYLVKGGSPVRFGWSEHFPPQFSVFMNCKTKLLDTFRELYSDILVFKGNREIVLELEGRLPINTLKQCLLMALTYHRIKHLPLLGA</sequence>